<accession>K1WRZ6</accession>
<sequence>MAPILPGSTLRPARVVSVDFLSLTSSFWDTPSGDPVLGGFDYDEENDDFAYQRQPHGSTTALSQAAMQGIEDPCLGMKKYIETGGFYHAKQCGWDISVRLGTDRARTWASQPDQGISPLETLDDYFVWNANLLAPFLKFRKNLPQQMRDELDEQALLLPIIQGFIGTAPVVGYTSASETAALSLISRLSCKRAGARFRTRGIDDDGNVANFVETESILCVQDICTSYVQVRGSVPLFWQQPQQGLGTLQQKVEITRPPQASQPAFDKHFMKLLDHYHAVHVINLLGQKDAEAMLSSIYSDHFSELRDSLPPKATSESPGKDDLEYTPYDFHSVVKFGGHEAVRNDFSTSSAINGSIDKFDYTAVDAATGVVIQRQQGVFRENCLDCLDRTNFVQDVVSTLALRRFLASYGSPLLNSPSLWAAHRELWADNGDRLSKTYAGTGALNTSATRTGKKTFAGLLSDATKSVSRAYINNFQDKGKQRAIDMLLGLMAGQRPVILFDPVGDSVHNALIAQKSQYSTPRHLTLFCGTWNLNGRAPAEALDAWLFPSGQPTADIYSVAFQEIVELTPQQIVVTDPAKK</sequence>
<dbReference type="InterPro" id="IPR000300">
    <property type="entry name" value="IPPc"/>
</dbReference>
<protein>
    <recommendedName>
        <fullName evidence="3">phosphoinositide 5-phosphatase</fullName>
        <ecNumber evidence="3">3.1.3.36</ecNumber>
    </recommendedName>
</protein>
<proteinExistence type="inferred from homology"/>
<organism evidence="5 6">
    <name type="scientific">Trichosporon asahii var. asahii (strain CBS 8904)</name>
    <name type="common">Yeast</name>
    <dbReference type="NCBI Taxonomy" id="1220162"/>
    <lineage>
        <taxon>Eukaryota</taxon>
        <taxon>Fungi</taxon>
        <taxon>Dikarya</taxon>
        <taxon>Basidiomycota</taxon>
        <taxon>Agaricomycotina</taxon>
        <taxon>Tremellomycetes</taxon>
        <taxon>Trichosporonales</taxon>
        <taxon>Trichosporonaceae</taxon>
        <taxon>Trichosporon</taxon>
    </lineage>
</organism>
<dbReference type="Proteomes" id="UP000006757">
    <property type="component" value="Unassembled WGS sequence"/>
</dbReference>
<keyword evidence="6" id="KW-1185">Reference proteome</keyword>
<dbReference type="PANTHER" id="PTHR45662">
    <property type="entry name" value="PHOSPHATIDYLINOSITIDE PHOSPHATASE SAC1"/>
    <property type="match status" value="1"/>
</dbReference>
<dbReference type="EMBL" id="AMBO01000240">
    <property type="protein sequence ID" value="EKD03769.1"/>
    <property type="molecule type" value="Genomic_DNA"/>
</dbReference>
<evidence type="ECO:0000256" key="1">
    <source>
        <dbReference type="ARBA" id="ARBA00008943"/>
    </source>
</evidence>
<comment type="similarity">
    <text evidence="2">In the central section; belongs to the inositol 1,4,5-trisphosphate 5-phosphatase family.</text>
</comment>
<dbReference type="EC" id="3.1.3.36" evidence="3"/>
<dbReference type="AlphaFoldDB" id="K1WRZ6"/>
<dbReference type="Gene3D" id="3.60.10.10">
    <property type="entry name" value="Endonuclease/exonuclease/phosphatase"/>
    <property type="match status" value="1"/>
</dbReference>
<dbReference type="PROSITE" id="PS50275">
    <property type="entry name" value="SAC"/>
    <property type="match status" value="1"/>
</dbReference>
<dbReference type="Pfam" id="PF02383">
    <property type="entry name" value="Syja_N"/>
    <property type="match status" value="1"/>
</dbReference>
<reference evidence="5 6" key="1">
    <citation type="journal article" date="2012" name="Eukaryot. Cell">
        <title>Genome sequence of the Trichosporon asahii environmental strain CBS 8904.</title>
        <authorList>
            <person name="Yang R.Y."/>
            <person name="Li H.T."/>
            <person name="Zhu H."/>
            <person name="Zhou G.P."/>
            <person name="Wang M."/>
            <person name="Wang L."/>
        </authorList>
    </citation>
    <scope>NUCLEOTIDE SEQUENCE [LARGE SCALE GENOMIC DNA]</scope>
    <source>
        <strain evidence="5 6">CBS 8904</strain>
    </source>
</reference>
<evidence type="ECO:0000256" key="2">
    <source>
        <dbReference type="ARBA" id="ARBA00009678"/>
    </source>
</evidence>
<dbReference type="eggNOG" id="KOG0566">
    <property type="taxonomic scope" value="Eukaryota"/>
</dbReference>
<dbReference type="GO" id="GO:0004439">
    <property type="term" value="F:phosphatidylinositol-4,5-bisphosphate 5-phosphatase activity"/>
    <property type="evidence" value="ECO:0007669"/>
    <property type="project" value="UniProtKB-EC"/>
</dbReference>
<evidence type="ECO:0000313" key="6">
    <source>
        <dbReference type="Proteomes" id="UP000006757"/>
    </source>
</evidence>
<dbReference type="SUPFAM" id="SSF56219">
    <property type="entry name" value="DNase I-like"/>
    <property type="match status" value="1"/>
</dbReference>
<gene>
    <name evidence="5" type="ORF">A1Q2_01782</name>
</gene>
<evidence type="ECO:0000256" key="3">
    <source>
        <dbReference type="ARBA" id="ARBA00013044"/>
    </source>
</evidence>
<dbReference type="InterPro" id="IPR002013">
    <property type="entry name" value="SAC_dom"/>
</dbReference>
<dbReference type="InterPro" id="IPR036691">
    <property type="entry name" value="Endo/exonu/phosph_ase_sf"/>
</dbReference>
<dbReference type="GO" id="GO:0005783">
    <property type="term" value="C:endoplasmic reticulum"/>
    <property type="evidence" value="ECO:0007669"/>
    <property type="project" value="TreeGrafter"/>
</dbReference>
<dbReference type="PANTHER" id="PTHR45662:SF2">
    <property type="entry name" value="PHOSPHATIDYLINOSITOL-3-PHOSPHATASE SAC1"/>
    <property type="match status" value="1"/>
</dbReference>
<evidence type="ECO:0000259" key="4">
    <source>
        <dbReference type="PROSITE" id="PS50275"/>
    </source>
</evidence>
<dbReference type="STRING" id="1220162.K1WRZ6"/>
<dbReference type="Pfam" id="PF22669">
    <property type="entry name" value="Exo_endo_phos2"/>
    <property type="match status" value="1"/>
</dbReference>
<feature type="domain" description="SAC" evidence="4">
    <location>
        <begin position="77"/>
        <end position="440"/>
    </location>
</feature>
<dbReference type="InParanoid" id="K1WRZ6"/>
<name>K1WRZ6_TRIAC</name>
<dbReference type="OrthoDB" id="405996at2759"/>
<comment type="caution">
    <text evidence="5">The sequence shown here is derived from an EMBL/GenBank/DDBJ whole genome shotgun (WGS) entry which is preliminary data.</text>
</comment>
<comment type="similarity">
    <text evidence="1">Belongs to the synaptojanin family.</text>
</comment>
<evidence type="ECO:0000313" key="5">
    <source>
        <dbReference type="EMBL" id="EKD03769.1"/>
    </source>
</evidence>
<dbReference type="HOGENOM" id="CLU_497479_0_0_1"/>
<dbReference type="GO" id="GO:0043812">
    <property type="term" value="F:phosphatidylinositol-4-phosphate phosphatase activity"/>
    <property type="evidence" value="ECO:0007669"/>
    <property type="project" value="TreeGrafter"/>
</dbReference>
<dbReference type="GO" id="GO:0046856">
    <property type="term" value="P:phosphatidylinositol dephosphorylation"/>
    <property type="evidence" value="ECO:0007669"/>
    <property type="project" value="InterPro"/>
</dbReference>